<dbReference type="OrthoDB" id="8740261at2"/>
<dbReference type="AlphaFoldDB" id="G8QZP0"/>
<feature type="transmembrane region" description="Helical" evidence="6">
    <location>
        <begin position="333"/>
        <end position="359"/>
    </location>
</feature>
<keyword evidence="5 6" id="KW-0472">Membrane</keyword>
<reference evidence="9 10" key="1">
    <citation type="journal article" date="2012" name="Stand. Genomic Sci.">
        <title>Genome sequence of the orange-pigmented seawater bacterium Owenweeksia hongkongensis type strain (UST20020801(T)).</title>
        <authorList>
            <person name="Riedel T."/>
            <person name="Held B."/>
            <person name="Nolan M."/>
            <person name="Lucas S."/>
            <person name="Lapidus A."/>
            <person name="Tice H."/>
            <person name="Del Rio T.G."/>
            <person name="Cheng J.F."/>
            <person name="Han C."/>
            <person name="Tapia R."/>
            <person name="Goodwin L.A."/>
            <person name="Pitluck S."/>
            <person name="Liolios K."/>
            <person name="Mavromatis K."/>
            <person name="Pagani I."/>
            <person name="Ivanova N."/>
            <person name="Mikhailova N."/>
            <person name="Pati A."/>
            <person name="Chen A."/>
            <person name="Palaniappan K."/>
            <person name="Rohde M."/>
            <person name="Tindall B.J."/>
            <person name="Detter J.C."/>
            <person name="Goker M."/>
            <person name="Woyke T."/>
            <person name="Bristow J."/>
            <person name="Eisen J.A."/>
            <person name="Markowitz V."/>
            <person name="Hugenholtz P."/>
            <person name="Klenk H.P."/>
            <person name="Kyrpides N.C."/>
        </authorList>
    </citation>
    <scope>NUCLEOTIDE SEQUENCE</scope>
    <source>
        <strain evidence="10">DSM 17368 / JCM 12287 / NRRL B-23963</strain>
    </source>
</reference>
<feature type="transmembrane region" description="Helical" evidence="6">
    <location>
        <begin position="283"/>
        <end position="303"/>
    </location>
</feature>
<evidence type="ECO:0000256" key="2">
    <source>
        <dbReference type="ARBA" id="ARBA00022475"/>
    </source>
</evidence>
<feature type="transmembrane region" description="Helical" evidence="6">
    <location>
        <begin position="733"/>
        <end position="756"/>
    </location>
</feature>
<evidence type="ECO:0000313" key="10">
    <source>
        <dbReference type="Proteomes" id="UP000005631"/>
    </source>
</evidence>
<sequence length="804" mass="91749">MRSLRLKFALRALWKNKLYAGLNILGLAIGLAVSIIIYLYLQSELSYDKNVDDYRDIYRIESEFDLNNKREQFAGTSLSLGPLLAEEFDYVNNYTRLHHIEVNVLFQYEDKRFYEENIAVADSHFFEVFKVPFLAGEHGHCLADPYTIVVTQSFAERYFGNENPIGKVISTNNHDYTITGLMENWPANTHHKFDAVLSAFYDPIERETQIQTLWNVEAYTFVEVDGSTEAIHLEEDFVDFYDKYMKEVGENFGGFYDITLTRLDNIHFGRNLQYDRARGDVSYLYAFGGIGILILILACINYINMATARGLERVKEAGMRKILGSSSAEIRSLIFFESVLLSLLALFLAFVMVEVVFELTPFNTILNKDLALDFERFPALWWLPLVLAVAVGLLSGLYPAINMSKVPAMAAIRGGYKSAPHSIWMRKSLVGFQFCISVAVVITALLMYRQMEYVRTKDLGFNKEDIILIPIRDRDSTLEAQIPLLRKQLGKLKEVIATSHATRVPGSDLERTLMSIEDEDGEFAKGVVDMMRVGLNYMPTMEIEVLDGRDFNKSDFGASRQKVLVNEELLTYMNWKDAKGKLLKWGYDEDGVELYEMEVIGVVENFNSHSLHDAIEPTVILLQEDNYGVMHVRVDSEDLVSAVNKIEKIWSRADPNNPFQFSFLNKDLMKLYENEHRQSRLILYLTYLAIFISFLGLTGLASFTTNLRTREIGIRKVLGADVYQMVNLIFREMLTLIILSVLLAVPLAYGLITVWLDGFAYSAQLDPFIFAISVALAVLLAYLIVTYHSVKVARGNPVDILKYE</sequence>
<feature type="transmembrane region" description="Helical" evidence="6">
    <location>
        <begin position="429"/>
        <end position="448"/>
    </location>
</feature>
<evidence type="ECO:0000256" key="4">
    <source>
        <dbReference type="ARBA" id="ARBA00022989"/>
    </source>
</evidence>
<feature type="transmembrane region" description="Helical" evidence="6">
    <location>
        <begin position="768"/>
        <end position="785"/>
    </location>
</feature>
<feature type="transmembrane region" description="Helical" evidence="6">
    <location>
        <begin position="681"/>
        <end position="703"/>
    </location>
</feature>
<keyword evidence="4 6" id="KW-1133">Transmembrane helix</keyword>
<dbReference type="GO" id="GO:0022857">
    <property type="term" value="F:transmembrane transporter activity"/>
    <property type="evidence" value="ECO:0007669"/>
    <property type="project" value="TreeGrafter"/>
</dbReference>
<dbReference type="STRING" id="926562.Oweho_2730"/>
<evidence type="ECO:0000256" key="5">
    <source>
        <dbReference type="ARBA" id="ARBA00023136"/>
    </source>
</evidence>
<feature type="transmembrane region" description="Helical" evidence="6">
    <location>
        <begin position="20"/>
        <end position="41"/>
    </location>
</feature>
<comment type="subcellular location">
    <subcellularLocation>
        <location evidence="1">Cell membrane</location>
        <topology evidence="1">Multi-pass membrane protein</topology>
    </subcellularLocation>
</comment>
<feature type="domain" description="MacB-like periplasmic core" evidence="8">
    <location>
        <begin position="21"/>
        <end position="198"/>
    </location>
</feature>
<evidence type="ECO:0000259" key="8">
    <source>
        <dbReference type="Pfam" id="PF12704"/>
    </source>
</evidence>
<dbReference type="eggNOG" id="COG0577">
    <property type="taxonomic scope" value="Bacteria"/>
</dbReference>
<organism evidence="9 10">
    <name type="scientific">Owenweeksia hongkongensis (strain DSM 17368 / CIP 108786 / JCM 12287 / NRRL B-23963 / UST20020801)</name>
    <dbReference type="NCBI Taxonomy" id="926562"/>
    <lineage>
        <taxon>Bacteria</taxon>
        <taxon>Pseudomonadati</taxon>
        <taxon>Bacteroidota</taxon>
        <taxon>Flavobacteriia</taxon>
        <taxon>Flavobacteriales</taxon>
        <taxon>Owenweeksiaceae</taxon>
        <taxon>Owenweeksia</taxon>
    </lineage>
</organism>
<dbReference type="InterPro" id="IPR050250">
    <property type="entry name" value="Macrolide_Exporter_MacB"/>
</dbReference>
<dbReference type="EMBL" id="CP003156">
    <property type="protein sequence ID" value="AEV33693.1"/>
    <property type="molecule type" value="Genomic_DNA"/>
</dbReference>
<dbReference type="PANTHER" id="PTHR30572:SF18">
    <property type="entry name" value="ABC-TYPE MACROLIDE FAMILY EXPORT SYSTEM PERMEASE COMPONENT 2"/>
    <property type="match status" value="1"/>
</dbReference>
<dbReference type="KEGG" id="oho:Oweho_2730"/>
<keyword evidence="3 6" id="KW-0812">Transmembrane</keyword>
<keyword evidence="10" id="KW-1185">Reference proteome</keyword>
<name>G8QZP0_OWEHD</name>
<proteinExistence type="predicted"/>
<evidence type="ECO:0000256" key="3">
    <source>
        <dbReference type="ARBA" id="ARBA00022692"/>
    </source>
</evidence>
<accession>G8QZP0</accession>
<evidence type="ECO:0000256" key="6">
    <source>
        <dbReference type="SAM" id="Phobius"/>
    </source>
</evidence>
<dbReference type="RefSeq" id="WP_014203042.1">
    <property type="nucleotide sequence ID" value="NC_016599.1"/>
</dbReference>
<dbReference type="GO" id="GO:0005886">
    <property type="term" value="C:plasma membrane"/>
    <property type="evidence" value="ECO:0007669"/>
    <property type="project" value="UniProtKB-SubCell"/>
</dbReference>
<feature type="domain" description="ABC3 transporter permease C-terminal" evidence="7">
    <location>
        <begin position="687"/>
        <end position="797"/>
    </location>
</feature>
<dbReference type="Proteomes" id="UP000005631">
    <property type="component" value="Chromosome"/>
</dbReference>
<evidence type="ECO:0000259" key="7">
    <source>
        <dbReference type="Pfam" id="PF02687"/>
    </source>
</evidence>
<evidence type="ECO:0000313" key="9">
    <source>
        <dbReference type="EMBL" id="AEV33693.1"/>
    </source>
</evidence>
<protein>
    <submittedName>
        <fullName evidence="9">ABC-type antimicrobial peptide transport system, permease component</fullName>
    </submittedName>
</protein>
<feature type="domain" description="ABC3 transporter permease C-terminal" evidence="7">
    <location>
        <begin position="290"/>
        <end position="407"/>
    </location>
</feature>
<evidence type="ECO:0000256" key="1">
    <source>
        <dbReference type="ARBA" id="ARBA00004651"/>
    </source>
</evidence>
<dbReference type="HOGENOM" id="CLU_008713_1_0_10"/>
<dbReference type="PANTHER" id="PTHR30572">
    <property type="entry name" value="MEMBRANE COMPONENT OF TRANSPORTER-RELATED"/>
    <property type="match status" value="1"/>
</dbReference>
<dbReference type="InterPro" id="IPR003838">
    <property type="entry name" value="ABC3_permease_C"/>
</dbReference>
<gene>
    <name evidence="9" type="ordered locus">Oweho_2730</name>
</gene>
<dbReference type="Pfam" id="PF12704">
    <property type="entry name" value="MacB_PCD"/>
    <property type="match status" value="1"/>
</dbReference>
<keyword evidence="2" id="KW-1003">Cell membrane</keyword>
<feature type="transmembrane region" description="Helical" evidence="6">
    <location>
        <begin position="379"/>
        <end position="401"/>
    </location>
</feature>
<dbReference type="Pfam" id="PF02687">
    <property type="entry name" value="FtsX"/>
    <property type="match status" value="2"/>
</dbReference>
<dbReference type="InterPro" id="IPR025857">
    <property type="entry name" value="MacB_PCD"/>
</dbReference>